<evidence type="ECO:0000313" key="2">
    <source>
        <dbReference type="Proteomes" id="UP000031802"/>
    </source>
</evidence>
<keyword evidence="2" id="KW-1185">Reference proteome</keyword>
<name>A0A0B8T609_9SPHI</name>
<dbReference type="STRING" id="1229276.DI53_3065"/>
<gene>
    <name evidence="1" type="ORF">DI53_3065</name>
</gene>
<evidence type="ECO:0000313" key="1">
    <source>
        <dbReference type="EMBL" id="KGE13229.1"/>
    </source>
</evidence>
<sequence>MSETEPKVSKDVVVEGLCDSNLLPKMLYLATNHS</sequence>
<dbReference type="EMBL" id="JJMU01000054">
    <property type="protein sequence ID" value="KGE13229.1"/>
    <property type="molecule type" value="Genomic_DNA"/>
</dbReference>
<dbReference type="Proteomes" id="UP000031802">
    <property type="component" value="Unassembled WGS sequence"/>
</dbReference>
<organism evidence="1 2">
    <name type="scientific">Sphingobacterium deserti</name>
    <dbReference type="NCBI Taxonomy" id="1229276"/>
    <lineage>
        <taxon>Bacteria</taxon>
        <taxon>Pseudomonadati</taxon>
        <taxon>Bacteroidota</taxon>
        <taxon>Sphingobacteriia</taxon>
        <taxon>Sphingobacteriales</taxon>
        <taxon>Sphingobacteriaceae</taxon>
        <taxon>Sphingobacterium</taxon>
    </lineage>
</organism>
<reference evidence="2" key="1">
    <citation type="submission" date="2014-04" db="EMBL/GenBank/DDBJ databases">
        <title>Whole-Genome optical mapping and complete genome sequence of Sphingobacterium deserti sp. nov., a new spaces isolated from desert in the west of China.</title>
        <authorList>
            <person name="Teng C."/>
            <person name="Zhou Z."/>
            <person name="Li X."/>
            <person name="Chen M."/>
            <person name="Lin M."/>
            <person name="Wang L."/>
            <person name="Su S."/>
            <person name="Zhang C."/>
            <person name="Zhang W."/>
        </authorList>
    </citation>
    <scope>NUCLEOTIDE SEQUENCE [LARGE SCALE GENOMIC DNA]</scope>
    <source>
        <strain evidence="2">ACCC05744</strain>
    </source>
</reference>
<proteinExistence type="predicted"/>
<reference evidence="1 2" key="2">
    <citation type="journal article" date="2015" name="PLoS ONE">
        <title>Whole-Genome Optical Mapping and Finished Genome Sequence of Sphingobacterium deserti sp. nov., a New Species Isolated from the Western Desert of China.</title>
        <authorList>
            <person name="Teng C."/>
            <person name="Zhou Z."/>
            <person name="Molnar I."/>
            <person name="Li X."/>
            <person name="Tang R."/>
            <person name="Chen M."/>
            <person name="Wang L."/>
            <person name="Su S."/>
            <person name="Zhang W."/>
            <person name="Lin M."/>
        </authorList>
    </citation>
    <scope>NUCLEOTIDE SEQUENCE [LARGE SCALE GENOMIC DNA]</scope>
    <source>
        <strain evidence="2">ACCC05744</strain>
    </source>
</reference>
<protein>
    <submittedName>
        <fullName evidence="1">Uncharacterized protein</fullName>
    </submittedName>
</protein>
<dbReference type="AlphaFoldDB" id="A0A0B8T609"/>
<comment type="caution">
    <text evidence="1">The sequence shown here is derived from an EMBL/GenBank/DDBJ whole genome shotgun (WGS) entry which is preliminary data.</text>
</comment>
<accession>A0A0B8T609</accession>